<evidence type="ECO:0000313" key="10">
    <source>
        <dbReference type="EMBL" id="SNB72770.1"/>
    </source>
</evidence>
<dbReference type="Pfam" id="PF01171">
    <property type="entry name" value="ATP_bind_3"/>
    <property type="match status" value="1"/>
</dbReference>
<comment type="subcellular location">
    <subcellularLocation>
        <location evidence="1 8">Cytoplasm</location>
    </subcellularLocation>
</comment>
<dbReference type="AlphaFoldDB" id="A0A212RK90"/>
<dbReference type="Gene3D" id="3.40.50.620">
    <property type="entry name" value="HUPs"/>
    <property type="match status" value="1"/>
</dbReference>
<dbReference type="PANTHER" id="PTHR43033:SF1">
    <property type="entry name" value="TRNA(ILE)-LYSIDINE SYNTHASE-RELATED"/>
    <property type="match status" value="1"/>
</dbReference>
<organism evidence="10 11">
    <name type="scientific">Thermoflexus hugenholtzii JAD2</name>
    <dbReference type="NCBI Taxonomy" id="877466"/>
    <lineage>
        <taxon>Bacteria</taxon>
        <taxon>Bacillati</taxon>
        <taxon>Chloroflexota</taxon>
        <taxon>Thermoflexia</taxon>
        <taxon>Thermoflexales</taxon>
        <taxon>Thermoflexaceae</taxon>
        <taxon>Thermoflexus</taxon>
    </lineage>
</organism>
<gene>
    <name evidence="8" type="primary">tilS</name>
    <name evidence="10" type="ORF">SAMN02746019_00016450</name>
</gene>
<dbReference type="EC" id="6.3.4.19" evidence="8"/>
<dbReference type="InterPro" id="IPR014729">
    <property type="entry name" value="Rossmann-like_a/b/a_fold"/>
</dbReference>
<dbReference type="InterPro" id="IPR012795">
    <property type="entry name" value="tRNA_Ile_lys_synt_N"/>
</dbReference>
<keyword evidence="4 8" id="KW-0819">tRNA processing</keyword>
<comment type="function">
    <text evidence="8">Ligates lysine onto the cytidine present at position 34 of the AUA codon-specific tRNA(Ile) that contains the anticodon CAU, in an ATP-dependent manner. Cytidine is converted to lysidine, thus changing the amino acid specificity of the tRNA from methionine to isoleucine.</text>
</comment>
<sequence>MVRDPLIWGKIVSAEKRAIARVLRAVREAARRFSLFSPGETVVVGVSGGPDSLCLMDALHTLAPELGIALHIAHLHHGLRGAEADADAAFVAEQATARGLPYTIERLEVRALAEREGLSLEEAARQARYTFLAEVAAQVGSRTIAVAHHADDQVETVLMHLLRGSGLAGLRGMRPCMPLTEYHGLLRRPPEGLRLVRPLLGVWRSEIEAYLQARGLTPRFDRSNLDLTFFRNRLRHEVLPFLERLNPRLRETWWRMAEALAADYEFLEQTLRQVWPTFVALEEPERIVFDLARWRELPLSLRRMALREAAFRLAHRLRDLRFEHVEEAIRMAEEEMTGGMLTWPEGLRVAVAYGTLILAREGALWPEPDLPLLSGALHLQPGETLWPDGRWVVIWEELPAWDPARLQHADLWTLYLDAEQAGESLRFRTRRPGDRFHPAGMPGPVRLKTFLINQKIPQAWRDRWPLLVNEREEILWVAGVRPAASIRPGPHSRCVWRIAIRRAATG</sequence>
<protein>
    <recommendedName>
        <fullName evidence="8">tRNA(Ile)-lysidine synthase</fullName>
        <ecNumber evidence="8">6.3.4.19</ecNumber>
    </recommendedName>
    <alternativeName>
        <fullName evidence="8">tRNA(Ile)-2-lysyl-cytidine synthase</fullName>
    </alternativeName>
    <alternativeName>
        <fullName evidence="8">tRNA(Ile)-lysidine synthetase</fullName>
    </alternativeName>
</protein>
<reference evidence="11" key="1">
    <citation type="submission" date="2017-06" db="EMBL/GenBank/DDBJ databases">
        <authorList>
            <person name="Varghese N."/>
            <person name="Submissions S."/>
        </authorList>
    </citation>
    <scope>NUCLEOTIDE SEQUENCE [LARGE SCALE GENOMIC DNA]</scope>
    <source>
        <strain evidence="11">JAD2</strain>
    </source>
</reference>
<dbReference type="GO" id="GO:0005737">
    <property type="term" value="C:cytoplasm"/>
    <property type="evidence" value="ECO:0007669"/>
    <property type="project" value="UniProtKB-SubCell"/>
</dbReference>
<dbReference type="NCBIfam" id="TIGR02432">
    <property type="entry name" value="lysidine_TilS_N"/>
    <property type="match status" value="1"/>
</dbReference>
<dbReference type="Pfam" id="PF11734">
    <property type="entry name" value="TilS_C"/>
    <property type="match status" value="1"/>
</dbReference>
<dbReference type="CDD" id="cd01992">
    <property type="entry name" value="TilS_N"/>
    <property type="match status" value="1"/>
</dbReference>
<comment type="similarity">
    <text evidence="8">Belongs to the tRNA(Ile)-lysidine synthase family.</text>
</comment>
<evidence type="ECO:0000256" key="8">
    <source>
        <dbReference type="HAMAP-Rule" id="MF_01161"/>
    </source>
</evidence>
<keyword evidence="11" id="KW-1185">Reference proteome</keyword>
<dbReference type="NCBIfam" id="TIGR02433">
    <property type="entry name" value="lysidine_TilS_C"/>
    <property type="match status" value="1"/>
</dbReference>
<proteinExistence type="inferred from homology"/>
<evidence type="ECO:0000256" key="4">
    <source>
        <dbReference type="ARBA" id="ARBA00022694"/>
    </source>
</evidence>
<dbReference type="GO" id="GO:0032267">
    <property type="term" value="F:tRNA(Ile)-lysidine synthase activity"/>
    <property type="evidence" value="ECO:0007669"/>
    <property type="project" value="UniProtKB-EC"/>
</dbReference>
<keyword evidence="5 8" id="KW-0547">Nucleotide-binding</keyword>
<keyword evidence="2 8" id="KW-0963">Cytoplasm</keyword>
<dbReference type="InterPro" id="IPR012094">
    <property type="entry name" value="tRNA_Ile_lys_synt"/>
</dbReference>
<dbReference type="GO" id="GO:0005524">
    <property type="term" value="F:ATP binding"/>
    <property type="evidence" value="ECO:0007669"/>
    <property type="project" value="UniProtKB-UniRule"/>
</dbReference>
<dbReference type="Proteomes" id="UP000197025">
    <property type="component" value="Unassembled WGS sequence"/>
</dbReference>
<keyword evidence="3 8" id="KW-0436">Ligase</keyword>
<dbReference type="FunCoup" id="A0A212RK90">
    <property type="interactions" value="134"/>
</dbReference>
<evidence type="ECO:0000256" key="7">
    <source>
        <dbReference type="ARBA" id="ARBA00048539"/>
    </source>
</evidence>
<feature type="binding site" evidence="8">
    <location>
        <begin position="47"/>
        <end position="52"/>
    </location>
    <ligand>
        <name>ATP</name>
        <dbReference type="ChEBI" id="CHEBI:30616"/>
    </ligand>
</feature>
<accession>A0A212RK90</accession>
<evidence type="ECO:0000256" key="6">
    <source>
        <dbReference type="ARBA" id="ARBA00022840"/>
    </source>
</evidence>
<feature type="domain" description="Lysidine-tRNA(Ile) synthetase C-terminal" evidence="9">
    <location>
        <begin position="425"/>
        <end position="500"/>
    </location>
</feature>
<evidence type="ECO:0000259" key="9">
    <source>
        <dbReference type="SMART" id="SM00977"/>
    </source>
</evidence>
<evidence type="ECO:0000313" key="11">
    <source>
        <dbReference type="Proteomes" id="UP000197025"/>
    </source>
</evidence>
<dbReference type="InParanoid" id="A0A212RK90"/>
<evidence type="ECO:0000256" key="2">
    <source>
        <dbReference type="ARBA" id="ARBA00022490"/>
    </source>
</evidence>
<evidence type="ECO:0000256" key="5">
    <source>
        <dbReference type="ARBA" id="ARBA00022741"/>
    </source>
</evidence>
<keyword evidence="6 8" id="KW-0067">ATP-binding</keyword>
<dbReference type="GO" id="GO:0006400">
    <property type="term" value="P:tRNA modification"/>
    <property type="evidence" value="ECO:0007669"/>
    <property type="project" value="UniProtKB-UniRule"/>
</dbReference>
<dbReference type="SUPFAM" id="SSF52402">
    <property type="entry name" value="Adenine nucleotide alpha hydrolases-like"/>
    <property type="match status" value="1"/>
</dbReference>
<dbReference type="SUPFAM" id="SSF82829">
    <property type="entry name" value="MesJ substrate recognition domain-like"/>
    <property type="match status" value="1"/>
</dbReference>
<name>A0A212RK90_9CHLR</name>
<evidence type="ECO:0000256" key="1">
    <source>
        <dbReference type="ARBA" id="ARBA00004496"/>
    </source>
</evidence>
<dbReference type="InterPro" id="IPR012796">
    <property type="entry name" value="Lysidine-tRNA-synth_C"/>
</dbReference>
<dbReference type="EMBL" id="FYEK01000066">
    <property type="protein sequence ID" value="SNB72770.1"/>
    <property type="molecule type" value="Genomic_DNA"/>
</dbReference>
<evidence type="ECO:0000256" key="3">
    <source>
        <dbReference type="ARBA" id="ARBA00022598"/>
    </source>
</evidence>
<dbReference type="SUPFAM" id="SSF56037">
    <property type="entry name" value="PheT/TilS domain"/>
    <property type="match status" value="1"/>
</dbReference>
<comment type="catalytic activity">
    <reaction evidence="7 8">
        <text>cytidine(34) in tRNA(Ile2) + L-lysine + ATP = lysidine(34) in tRNA(Ile2) + AMP + diphosphate + H(+)</text>
        <dbReference type="Rhea" id="RHEA:43744"/>
        <dbReference type="Rhea" id="RHEA-COMP:10625"/>
        <dbReference type="Rhea" id="RHEA-COMP:10670"/>
        <dbReference type="ChEBI" id="CHEBI:15378"/>
        <dbReference type="ChEBI" id="CHEBI:30616"/>
        <dbReference type="ChEBI" id="CHEBI:32551"/>
        <dbReference type="ChEBI" id="CHEBI:33019"/>
        <dbReference type="ChEBI" id="CHEBI:82748"/>
        <dbReference type="ChEBI" id="CHEBI:83665"/>
        <dbReference type="ChEBI" id="CHEBI:456215"/>
        <dbReference type="EC" id="6.3.4.19"/>
    </reaction>
</comment>
<dbReference type="Gene3D" id="3.30.465.60">
    <property type="match status" value="1"/>
</dbReference>
<dbReference type="InterPro" id="IPR011063">
    <property type="entry name" value="TilS/TtcA_N"/>
</dbReference>
<dbReference type="HAMAP" id="MF_01161">
    <property type="entry name" value="tRNA_Ile_lys_synt"/>
    <property type="match status" value="1"/>
</dbReference>
<dbReference type="SMART" id="SM00977">
    <property type="entry name" value="TilS_C"/>
    <property type="match status" value="1"/>
</dbReference>
<comment type="domain">
    <text evidence="8">The N-terminal region contains the highly conserved SGGXDS motif, predicted to be a P-loop motif involved in ATP binding.</text>
</comment>
<dbReference type="PANTHER" id="PTHR43033">
    <property type="entry name" value="TRNA(ILE)-LYSIDINE SYNTHASE-RELATED"/>
    <property type="match status" value="1"/>
</dbReference>